<evidence type="ECO:0000313" key="5">
    <source>
        <dbReference type="Proteomes" id="UP001141552"/>
    </source>
</evidence>
<keyword evidence="5" id="KW-1185">Reference proteome</keyword>
<dbReference type="EMBL" id="JAKUCV010004880">
    <property type="protein sequence ID" value="KAJ4833734.1"/>
    <property type="molecule type" value="Genomic_DNA"/>
</dbReference>
<reference evidence="4" key="1">
    <citation type="submission" date="2022-02" db="EMBL/GenBank/DDBJ databases">
        <authorList>
            <person name="Henning P.M."/>
            <person name="McCubbin A.G."/>
            <person name="Shore J.S."/>
        </authorList>
    </citation>
    <scope>NUCLEOTIDE SEQUENCE</scope>
    <source>
        <strain evidence="4">F60SS</strain>
        <tissue evidence="4">Leaves</tissue>
    </source>
</reference>
<gene>
    <name evidence="4" type="ORF">Tsubulata_036343</name>
</gene>
<evidence type="ECO:0000256" key="2">
    <source>
        <dbReference type="ARBA" id="ARBA00022803"/>
    </source>
</evidence>
<dbReference type="GO" id="GO:0000118">
    <property type="term" value="C:histone deacetylase complex"/>
    <property type="evidence" value="ECO:0007669"/>
    <property type="project" value="TreeGrafter"/>
</dbReference>
<protein>
    <submittedName>
        <fullName evidence="4">Uncharacterized protein</fullName>
    </submittedName>
</protein>
<dbReference type="AlphaFoldDB" id="A0A9Q0FLJ4"/>
<proteinExistence type="predicted"/>
<evidence type="ECO:0000256" key="3">
    <source>
        <dbReference type="SAM" id="MobiDB-lite"/>
    </source>
</evidence>
<feature type="compositionally biased region" description="Basic and acidic residues" evidence="3">
    <location>
        <begin position="85"/>
        <end position="100"/>
    </location>
</feature>
<comment type="caution">
    <text evidence="4">The sequence shown here is derived from an EMBL/GenBank/DDBJ whole genome shotgun (WGS) entry which is preliminary data.</text>
</comment>
<keyword evidence="1" id="KW-0677">Repeat</keyword>
<name>A0A9Q0FLJ4_9ROSI</name>
<keyword evidence="2" id="KW-0802">TPR repeat</keyword>
<evidence type="ECO:0000256" key="1">
    <source>
        <dbReference type="ARBA" id="ARBA00022737"/>
    </source>
</evidence>
<dbReference type="PANTHER" id="PTHR45883">
    <property type="entry name" value="HSC70-INTERACTING PROTEIN"/>
    <property type="match status" value="1"/>
</dbReference>
<evidence type="ECO:0000313" key="4">
    <source>
        <dbReference type="EMBL" id="KAJ4833734.1"/>
    </source>
</evidence>
<feature type="compositionally biased region" description="Acidic residues" evidence="3">
    <location>
        <begin position="41"/>
        <end position="73"/>
    </location>
</feature>
<organism evidence="4 5">
    <name type="scientific">Turnera subulata</name>
    <dbReference type="NCBI Taxonomy" id="218843"/>
    <lineage>
        <taxon>Eukaryota</taxon>
        <taxon>Viridiplantae</taxon>
        <taxon>Streptophyta</taxon>
        <taxon>Embryophyta</taxon>
        <taxon>Tracheophyta</taxon>
        <taxon>Spermatophyta</taxon>
        <taxon>Magnoliopsida</taxon>
        <taxon>eudicotyledons</taxon>
        <taxon>Gunneridae</taxon>
        <taxon>Pentapetalae</taxon>
        <taxon>rosids</taxon>
        <taxon>fabids</taxon>
        <taxon>Malpighiales</taxon>
        <taxon>Passifloraceae</taxon>
        <taxon>Turnera</taxon>
    </lineage>
</organism>
<dbReference type="Proteomes" id="UP001141552">
    <property type="component" value="Unassembled WGS sequence"/>
</dbReference>
<sequence>MEAEKVEDLRRSMEGDSCILIDDLTYGLPLSKPKSTVETEEKLEEEDEEEELEEIVESDVEVEGEVVEPDGDDPSQKMGDYPAEVTKEGREAAQEAKAKAMEAVSQGIH</sequence>
<dbReference type="PANTHER" id="PTHR45883:SF2">
    <property type="entry name" value="HSC70-INTERACTING PROTEIN"/>
    <property type="match status" value="1"/>
</dbReference>
<dbReference type="GO" id="GO:0030544">
    <property type="term" value="F:Hsp70 protein binding"/>
    <property type="evidence" value="ECO:0007669"/>
    <property type="project" value="TreeGrafter"/>
</dbReference>
<feature type="region of interest" description="Disordered" evidence="3">
    <location>
        <begin position="29"/>
        <end position="109"/>
    </location>
</feature>
<accession>A0A9Q0FLJ4</accession>
<reference evidence="4" key="2">
    <citation type="journal article" date="2023" name="Plants (Basel)">
        <title>Annotation of the Turnera subulata (Passifloraceae) Draft Genome Reveals the S-Locus Evolved after the Divergence of Turneroideae from Passifloroideae in a Stepwise Manner.</title>
        <authorList>
            <person name="Henning P.M."/>
            <person name="Roalson E.H."/>
            <person name="Mir W."/>
            <person name="McCubbin A.G."/>
            <person name="Shore J.S."/>
        </authorList>
    </citation>
    <scope>NUCLEOTIDE SEQUENCE</scope>
    <source>
        <strain evidence="4">F60SS</strain>
    </source>
</reference>